<protein>
    <submittedName>
        <fullName evidence="3">Transmembrane protein, putative</fullName>
    </submittedName>
</protein>
<reference evidence="4" key="1">
    <citation type="journal article" date="2006" name="PLoS Biol.">
        <title>Macronuclear genome sequence of the ciliate Tetrahymena thermophila, a model eukaryote.</title>
        <authorList>
            <person name="Eisen J.A."/>
            <person name="Coyne R.S."/>
            <person name="Wu M."/>
            <person name="Wu D."/>
            <person name="Thiagarajan M."/>
            <person name="Wortman J.R."/>
            <person name="Badger J.H."/>
            <person name="Ren Q."/>
            <person name="Amedeo P."/>
            <person name="Jones K.M."/>
            <person name="Tallon L.J."/>
            <person name="Delcher A.L."/>
            <person name="Salzberg S.L."/>
            <person name="Silva J.C."/>
            <person name="Haas B.J."/>
            <person name="Majoros W.H."/>
            <person name="Farzad M."/>
            <person name="Carlton J.M."/>
            <person name="Smith R.K. Jr."/>
            <person name="Garg J."/>
            <person name="Pearlman R.E."/>
            <person name="Karrer K.M."/>
            <person name="Sun L."/>
            <person name="Manning G."/>
            <person name="Elde N.C."/>
            <person name="Turkewitz A.P."/>
            <person name="Asai D.J."/>
            <person name="Wilkes D.E."/>
            <person name="Wang Y."/>
            <person name="Cai H."/>
            <person name="Collins K."/>
            <person name="Stewart B.A."/>
            <person name="Lee S.R."/>
            <person name="Wilamowska K."/>
            <person name="Weinberg Z."/>
            <person name="Ruzzo W.L."/>
            <person name="Wloga D."/>
            <person name="Gaertig J."/>
            <person name="Frankel J."/>
            <person name="Tsao C.-C."/>
            <person name="Gorovsky M.A."/>
            <person name="Keeling P.J."/>
            <person name="Waller R.F."/>
            <person name="Patron N.J."/>
            <person name="Cherry J.M."/>
            <person name="Stover N.A."/>
            <person name="Krieger C.J."/>
            <person name="del Toro C."/>
            <person name="Ryder H.F."/>
            <person name="Williamson S.C."/>
            <person name="Barbeau R.A."/>
            <person name="Hamilton E.P."/>
            <person name="Orias E."/>
        </authorList>
    </citation>
    <scope>NUCLEOTIDE SEQUENCE [LARGE SCALE GENOMIC DNA]</scope>
    <source>
        <strain evidence="4">SB210</strain>
    </source>
</reference>
<dbReference type="RefSeq" id="XP_001023109.2">
    <property type="nucleotide sequence ID" value="XM_001023109.2"/>
</dbReference>
<dbReference type="GeneID" id="7835400"/>
<dbReference type="EMBL" id="GG662523">
    <property type="protein sequence ID" value="EAS02864.2"/>
    <property type="molecule type" value="Genomic_DNA"/>
</dbReference>
<keyword evidence="2" id="KW-0472">Membrane</keyword>
<evidence type="ECO:0000256" key="2">
    <source>
        <dbReference type="SAM" id="Phobius"/>
    </source>
</evidence>
<dbReference type="InParanoid" id="I7MLQ4"/>
<dbReference type="GO" id="GO:0005634">
    <property type="term" value="C:nucleus"/>
    <property type="evidence" value="ECO:0007669"/>
    <property type="project" value="TreeGrafter"/>
</dbReference>
<accession>I7MLQ4</accession>
<feature type="transmembrane region" description="Helical" evidence="2">
    <location>
        <begin position="28"/>
        <end position="47"/>
    </location>
</feature>
<feature type="region of interest" description="Disordered" evidence="1">
    <location>
        <begin position="367"/>
        <end position="401"/>
    </location>
</feature>
<dbReference type="Proteomes" id="UP000009168">
    <property type="component" value="Unassembled WGS sequence"/>
</dbReference>
<keyword evidence="2 3" id="KW-0812">Transmembrane</keyword>
<sequence length="1045" mass="120939">MKSMFKKIDIFGTSVQLSFQHDTHHKTCCGSIFTLFLVAIFAVAFWIEAQDVIYKNNPNINFNTNAIQSPILNLAEGQLPIAFGLRTKSNLQYIKSDLSTSFNAQVSIKSTYSNAHNINEQNIPVSFVECSTLFQDSSKDNFSLQQKFFLDYIQLNMQYENLYCIQFDKNNSYASNFLLQSQADNKSVFTIEVLNCISTNCIDKQYQLSQLNLDTIFLDHNQNFSDFEKPLLQTVSVQSHSFISGYQKQVSLYFQYTEIETQDNLFFNGVTQLDQALTNTNKILDIEEIDQSRQVLLTVQFQLEEKASQYRRQYTKLSAVVAEIGGLAKALIYIFGMVVTPFAKINFQTSLMNEIFCFEDDEELEKQKSESEEQQIIQQPDLASPVLSNKHKNRQNDPKNYIAPFNSQIPQIFGQKRDSGGQIIIPNSQIHRLQSLNPSINDMKQQLGFAQLASNQIIKQENNNSVHDFKKMLGFNFMGIKRSSLKKQTVNTQELPNETTQSASINKIRKSDLPGLPAEFETPYKLNGSNNLISSNRQIQTENINEIQQNKKENFENETIQNNINNEEAIENQEIKFNFNNIQINTNNDEDQIENQKNKFNCSTLTQKGNLNNFTQQINYNQIVTHTENNENNINNIGQRDVKTNQAPLINLQNVNQDLNNSTLPQEQSPIKKQSISKKMKRNFTADQNYISSLLHVYQENQDPDSAKLKKRKSLRKQGDWFFKKIFTPKTGGLIFKAYEYILYFLPFGKIKKKRQQLRYTLDKINDRLDAVFIINKLIEIDKLKMLILNENQLKLFDYMPKPVINNKTQYQHQLKTQQELQLENMNMSTQKGLSLKLKPTNQPEESKFKSTWSILDSEKTTLMKAHEAYLAFNKIKDDSKDISEIDEKLLSMLDPQILSYFEKTRQQKYYLRMNENSPANGGFRNLADQNNNFQTVSNQYIQQPIENLQKDASIQNIQQASNDNLEQVSKVKSNLKIEQNKSLFRISQDNLVEESRLNNVSKPTLYEISPEKNSMLNESIEIAHESYLQNKTVFTEFMPTKNIN</sequence>
<dbReference type="GO" id="GO:0007131">
    <property type="term" value="P:reciprocal meiotic recombination"/>
    <property type="evidence" value="ECO:0007669"/>
    <property type="project" value="TreeGrafter"/>
</dbReference>
<dbReference type="KEGG" id="tet:TTHERM_00353530"/>
<dbReference type="AlphaFoldDB" id="I7MLQ4"/>
<keyword evidence="2" id="KW-1133">Transmembrane helix</keyword>
<proteinExistence type="predicted"/>
<dbReference type="PANTHER" id="PTHR31398">
    <property type="entry name" value="MEIOTIC NUCLEAR DIVISION PROTEIN 1 HOMOLOG"/>
    <property type="match status" value="1"/>
</dbReference>
<gene>
    <name evidence="3" type="ORF">TTHERM_00353530</name>
</gene>
<keyword evidence="4" id="KW-1185">Reference proteome</keyword>
<organism evidence="3 4">
    <name type="scientific">Tetrahymena thermophila (strain SB210)</name>
    <dbReference type="NCBI Taxonomy" id="312017"/>
    <lineage>
        <taxon>Eukaryota</taxon>
        <taxon>Sar</taxon>
        <taxon>Alveolata</taxon>
        <taxon>Ciliophora</taxon>
        <taxon>Intramacronucleata</taxon>
        <taxon>Oligohymenophorea</taxon>
        <taxon>Hymenostomatida</taxon>
        <taxon>Tetrahymenina</taxon>
        <taxon>Tetrahymenidae</taxon>
        <taxon>Tetrahymena</taxon>
    </lineage>
</organism>
<name>I7MLQ4_TETTS</name>
<dbReference type="PANTHER" id="PTHR31398:SF0">
    <property type="entry name" value="MEIOTIC NUCLEAR DIVISION PROTEIN 1 HOMOLOG"/>
    <property type="match status" value="1"/>
</dbReference>
<evidence type="ECO:0000313" key="4">
    <source>
        <dbReference type="Proteomes" id="UP000009168"/>
    </source>
</evidence>
<evidence type="ECO:0000313" key="3">
    <source>
        <dbReference type="EMBL" id="EAS02864.2"/>
    </source>
</evidence>
<evidence type="ECO:0000256" key="1">
    <source>
        <dbReference type="SAM" id="MobiDB-lite"/>
    </source>
</evidence>